<dbReference type="AlphaFoldDB" id="A0A7K0DPJ6"/>
<reference evidence="2 3" key="1">
    <citation type="submission" date="2019-10" db="EMBL/GenBank/DDBJ databases">
        <title>Nocardia macrotermitis sp. nov. and Nocardia aurantia sp. nov., isolated from the gut of fungus growing-termite Macrotermes natalensis.</title>
        <authorList>
            <person name="Benndorf R."/>
            <person name="Schwitalla J."/>
            <person name="Martin K."/>
            <person name="De Beer W."/>
            <person name="Kaster A.-K."/>
            <person name="Vollmers J."/>
            <person name="Poulsen M."/>
            <person name="Beemelmanns C."/>
        </authorList>
    </citation>
    <scope>NUCLEOTIDE SEQUENCE [LARGE SCALE GENOMIC DNA]</scope>
    <source>
        <strain evidence="2 3">RB56</strain>
    </source>
</reference>
<feature type="signal peptide" evidence="1">
    <location>
        <begin position="1"/>
        <end position="20"/>
    </location>
</feature>
<evidence type="ECO:0000313" key="3">
    <source>
        <dbReference type="Proteomes" id="UP000431401"/>
    </source>
</evidence>
<evidence type="ECO:0000313" key="2">
    <source>
        <dbReference type="EMBL" id="MQY27686.1"/>
    </source>
</evidence>
<dbReference type="GO" id="GO:0004806">
    <property type="term" value="F:triacylglycerol lipase activity"/>
    <property type="evidence" value="ECO:0007669"/>
    <property type="project" value="InterPro"/>
</dbReference>
<dbReference type="Pfam" id="PF03583">
    <property type="entry name" value="LIP"/>
    <property type="match status" value="1"/>
</dbReference>
<name>A0A7K0DPJ6_9NOCA</name>
<proteinExistence type="predicted"/>
<dbReference type="SUPFAM" id="SSF53474">
    <property type="entry name" value="alpha/beta-Hydrolases"/>
    <property type="match status" value="1"/>
</dbReference>
<dbReference type="GO" id="GO:0016042">
    <property type="term" value="P:lipid catabolic process"/>
    <property type="evidence" value="ECO:0007669"/>
    <property type="project" value="InterPro"/>
</dbReference>
<evidence type="ECO:0000256" key="1">
    <source>
        <dbReference type="SAM" id="SignalP"/>
    </source>
</evidence>
<dbReference type="PANTHER" id="PTHR34853">
    <property type="match status" value="1"/>
</dbReference>
<feature type="chain" id="PRO_5038546239" evidence="1">
    <location>
        <begin position="21"/>
        <end position="404"/>
    </location>
</feature>
<dbReference type="PIRSF" id="PIRSF029171">
    <property type="entry name" value="Esterase_LipA"/>
    <property type="match status" value="1"/>
</dbReference>
<organism evidence="2 3">
    <name type="scientific">Nocardia aurantia</name>
    <dbReference type="NCBI Taxonomy" id="2585199"/>
    <lineage>
        <taxon>Bacteria</taxon>
        <taxon>Bacillati</taxon>
        <taxon>Actinomycetota</taxon>
        <taxon>Actinomycetes</taxon>
        <taxon>Mycobacteriales</taxon>
        <taxon>Nocardiaceae</taxon>
        <taxon>Nocardia</taxon>
    </lineage>
</organism>
<keyword evidence="3" id="KW-1185">Reference proteome</keyword>
<sequence length="404" mass="42742">MLWATASVAAVLLSAPAAGLADLLEDPPHELASVLPDPLPDPFYLPAPGFEKSTPGTVLANRPAGVDFPPTAHSIELLVRSTDTGDRPVPVVVTLFVPNTPWPGPGPRPLVAYAPPISALGNTCVPSQKMKEGVQADQLAIAALLARDSAVVVPDYQGPRQAYSAGHMEGHAVLDAIRAATRLGVADLRPDSPVALTGYSGGAIATGWAAQLAPRYAPELHVAGALIGGTPADYRMLWQSMNGNAAAGVFLSAALGLAREYPELLTLLNDSGWRLAHTFRNVCVEPATLIGLLTRIRVEQLTDLPDPIESPIVRRIITENRLGATMPAAPILIYHGADEIFVPLAGAQNLYRDWCRQHARVRLDILPGGHFLVGVRSQATPQIADWVDEMFAGTLVPPGCTSSD</sequence>
<keyword evidence="1" id="KW-0732">Signal</keyword>
<dbReference type="InterPro" id="IPR005152">
    <property type="entry name" value="Lipase_secreted"/>
</dbReference>
<dbReference type="OrthoDB" id="4502978at2"/>
<dbReference type="Gene3D" id="1.10.260.130">
    <property type="match status" value="1"/>
</dbReference>
<comment type="caution">
    <text evidence="2">The sequence shown here is derived from an EMBL/GenBank/DDBJ whole genome shotgun (WGS) entry which is preliminary data.</text>
</comment>
<gene>
    <name evidence="2" type="ORF">NRB56_32690</name>
</gene>
<dbReference type="InterPro" id="IPR029058">
    <property type="entry name" value="AB_hydrolase_fold"/>
</dbReference>
<dbReference type="Gene3D" id="3.40.50.1820">
    <property type="entry name" value="alpha/beta hydrolase"/>
    <property type="match status" value="1"/>
</dbReference>
<protein>
    <submittedName>
        <fullName evidence="2">Putative inactive lipase</fullName>
    </submittedName>
</protein>
<accession>A0A7K0DPJ6</accession>
<dbReference type="EMBL" id="WEGI01000006">
    <property type="protein sequence ID" value="MQY27686.1"/>
    <property type="molecule type" value="Genomic_DNA"/>
</dbReference>
<dbReference type="PANTHER" id="PTHR34853:SF1">
    <property type="entry name" value="LIPASE 5"/>
    <property type="match status" value="1"/>
</dbReference>
<dbReference type="RefSeq" id="WP_153342908.1">
    <property type="nucleotide sequence ID" value="NZ_WEGI01000006.1"/>
</dbReference>
<dbReference type="Proteomes" id="UP000431401">
    <property type="component" value="Unassembled WGS sequence"/>
</dbReference>